<accession>A0A7S4Q7J4</accession>
<name>A0A7S4Q7J4_9DINO</name>
<dbReference type="InterPro" id="IPR011011">
    <property type="entry name" value="Znf_FYVE_PHD"/>
</dbReference>
<organism evidence="2">
    <name type="scientific">Alexandrium monilatum</name>
    <dbReference type="NCBI Taxonomy" id="311494"/>
    <lineage>
        <taxon>Eukaryota</taxon>
        <taxon>Sar</taxon>
        <taxon>Alveolata</taxon>
        <taxon>Dinophyceae</taxon>
        <taxon>Gonyaulacales</taxon>
        <taxon>Pyrocystaceae</taxon>
        <taxon>Alexandrium</taxon>
    </lineage>
</organism>
<reference evidence="2" key="1">
    <citation type="submission" date="2021-01" db="EMBL/GenBank/DDBJ databases">
        <authorList>
            <person name="Corre E."/>
            <person name="Pelletier E."/>
            <person name="Niang G."/>
            <person name="Scheremetjew M."/>
            <person name="Finn R."/>
            <person name="Kale V."/>
            <person name="Holt S."/>
            <person name="Cochrane G."/>
            <person name="Meng A."/>
            <person name="Brown T."/>
            <person name="Cohen L."/>
        </authorList>
    </citation>
    <scope>NUCLEOTIDE SEQUENCE</scope>
    <source>
        <strain evidence="2">CCMP3105</strain>
    </source>
</reference>
<proteinExistence type="predicted"/>
<feature type="coiled-coil region" evidence="1">
    <location>
        <begin position="265"/>
        <end position="300"/>
    </location>
</feature>
<protein>
    <recommendedName>
        <fullName evidence="3">FYVE-type domain-containing protein</fullName>
    </recommendedName>
</protein>
<dbReference type="AlphaFoldDB" id="A0A7S4Q7J4"/>
<dbReference type="EMBL" id="HBNR01020128">
    <property type="protein sequence ID" value="CAE4573758.1"/>
    <property type="molecule type" value="Transcribed_RNA"/>
</dbReference>
<evidence type="ECO:0008006" key="3">
    <source>
        <dbReference type="Google" id="ProtNLM"/>
    </source>
</evidence>
<sequence>MALANAAAQLRAATAASGSGAVVAGQASAAAASVAGALSAGGRRARGLLSGLRHGTTEAAHGMQSLLSTASQPSIPSDGTRCEECGAFFGMLNRRATCSSCDRYMCGACLGRNALSSMTGISCFCGALCPRCREQNVQTGEFESCRAAMESGVSATVTLPKKPSRGGLFGGGGGGGPQRLPAWLSLEAEASALRWASLEQRNGRPAEEGQILIYEILAVRDTGTMLELPTTSTPQPVTLEFVSADDRQTWARYLELATQVLTPESERAALDAARANHRLKEVEERRVRNEERKKQLSENLGMRYTAEAMMARDEARRAGQAASSGRS</sequence>
<evidence type="ECO:0000313" key="2">
    <source>
        <dbReference type="EMBL" id="CAE4573758.1"/>
    </source>
</evidence>
<keyword evidence="1" id="KW-0175">Coiled coil</keyword>
<dbReference type="SUPFAM" id="SSF57903">
    <property type="entry name" value="FYVE/PHD zinc finger"/>
    <property type="match status" value="1"/>
</dbReference>
<gene>
    <name evidence="2" type="ORF">AMON00008_LOCUS13377</name>
</gene>
<evidence type="ECO:0000256" key="1">
    <source>
        <dbReference type="SAM" id="Coils"/>
    </source>
</evidence>